<dbReference type="EMBL" id="QGKX02000996">
    <property type="protein sequence ID" value="KAF3553692.1"/>
    <property type="molecule type" value="Genomic_DNA"/>
</dbReference>
<evidence type="ECO:0000313" key="3">
    <source>
        <dbReference type="Proteomes" id="UP000712600"/>
    </source>
</evidence>
<evidence type="ECO:0000313" key="2">
    <source>
        <dbReference type="EMBL" id="KAF3553692.1"/>
    </source>
</evidence>
<gene>
    <name evidence="2" type="ORF">F2Q69_00012289</name>
</gene>
<name>A0A8S9QHW0_BRACR</name>
<protein>
    <submittedName>
        <fullName evidence="2">Uncharacterized protein</fullName>
    </submittedName>
</protein>
<evidence type="ECO:0000256" key="1">
    <source>
        <dbReference type="SAM" id="MobiDB-lite"/>
    </source>
</evidence>
<organism evidence="2 3">
    <name type="scientific">Brassica cretica</name>
    <name type="common">Mustard</name>
    <dbReference type="NCBI Taxonomy" id="69181"/>
    <lineage>
        <taxon>Eukaryota</taxon>
        <taxon>Viridiplantae</taxon>
        <taxon>Streptophyta</taxon>
        <taxon>Embryophyta</taxon>
        <taxon>Tracheophyta</taxon>
        <taxon>Spermatophyta</taxon>
        <taxon>Magnoliopsida</taxon>
        <taxon>eudicotyledons</taxon>
        <taxon>Gunneridae</taxon>
        <taxon>Pentapetalae</taxon>
        <taxon>rosids</taxon>
        <taxon>malvids</taxon>
        <taxon>Brassicales</taxon>
        <taxon>Brassicaceae</taxon>
        <taxon>Brassiceae</taxon>
        <taxon>Brassica</taxon>
    </lineage>
</organism>
<reference evidence="2" key="1">
    <citation type="submission" date="2019-12" db="EMBL/GenBank/DDBJ databases">
        <title>Genome sequencing and annotation of Brassica cretica.</title>
        <authorList>
            <person name="Studholme D.J."/>
            <person name="Sarris P."/>
        </authorList>
    </citation>
    <scope>NUCLEOTIDE SEQUENCE</scope>
    <source>
        <strain evidence="2">PFS-109/04</strain>
        <tissue evidence="2">Leaf</tissue>
    </source>
</reference>
<accession>A0A8S9QHW0</accession>
<feature type="region of interest" description="Disordered" evidence="1">
    <location>
        <begin position="1"/>
        <end position="59"/>
    </location>
</feature>
<comment type="caution">
    <text evidence="2">The sequence shown here is derived from an EMBL/GenBank/DDBJ whole genome shotgun (WGS) entry which is preliminary data.</text>
</comment>
<proteinExistence type="predicted"/>
<dbReference type="AlphaFoldDB" id="A0A8S9QHW0"/>
<dbReference type="Proteomes" id="UP000712600">
    <property type="component" value="Unassembled WGS sequence"/>
</dbReference>
<sequence length="59" mass="6542">MASTAIKETKLEDDGTSDSDGTGGMSLNYKATGDLPEELYKMENKGKRKEKMPREDKSK</sequence>